<name>A0A1G6A070_EUBOX</name>
<accession>A0A1G6A070</accession>
<dbReference type="InterPro" id="IPR013783">
    <property type="entry name" value="Ig-like_fold"/>
</dbReference>
<protein>
    <submittedName>
        <fullName evidence="2">Listeria/Bacterioides repeat-containing protein</fullName>
    </submittedName>
</protein>
<sequence length="1228" mass="137001">MRRGSNMKNQMKKWKKKLAYIIVAVIMISALLPSGLVHSKAEEDSAVTVSIKEGQVKSLENGKSYIILAYYDGAKAMSAMAKGVSESSGTYNYLKAVSVTDNGTSITFPSEEDAAYCKFTAEENSSEKGRFRLRNGSAWLYKYYQMMEPTGDESLASWFIYSKSNGLQHTNSDYISNYKAVTYREGVFKGWTSVTYPLYIYEINEAGEEYTVNFDSNGGSAVSAVSVEAGKTVTKPEDPTKENYNFAGWFTDKNYTIQWDFSTAINESITLYAKWESVDGESFNVYVQHVCSMEPGKTYLITDESATLAMKAESGNELYDNTRGANEVIRKTDSGKTYFTFHNLEEKKECVWLSGSYEGGGDGEVTLSYNGELLDSYLSSLHYPAQVDDSNVYVNNILFYADEEGIHSADTDSLLCYRTSPSVMVGFAPNSGESAQLYEVVSEDYVHTHTLTHIPEVTPTCTEKGVGEYYKCATCGLLFSDASGENIISAPTVLEATGHDYGEWTFISEKKHQRICKNDSSHIETQNHNWDVGMVTKQPTTTQAGEITYTCSDCQEQHVEEIASVTGNCSEADSAGYLVSVKPATALVAGKQYVVLSEDKTKTMEASNKATEYGGLRLSAADITLAENDEEISFQSYGDADGAIWDCKESADAVVLANHEDYLYNNLAYLWCENSDDDTEEGTVFSYTFNEEENYGLLVPKGSTSYHVGYDSENDAFLARPDVSCFVYEVVEVIGYNAESSHHLVKVKAQDPSCSKEGNVEYYICSKCHKIFKDSTGAEESLITREDTVIPAKGHVLEKVESKEATCECEGNEAYYICSQCHKYFSDAEGIQEIQEGAWVIEPLGHDWDEGETTTEALCETGGVITYTCKHNLSHKKTVIVSPGGHNWQLVESVEASCTEDGYEIYRCTKCHTEKKMNIQKATGHTPVTRVEKYPATWQSPGENEIITYCSKCGAELSREYVIVPPVCSAYEDVVYQWSKDGKRVTATAVNKNDTSKTLTETVPVTTVVTEKATDKKSGSMKATAVFYNGIFTTQTKIISIPAEKLDAPIINGMKKGISKKQLQWSKVSGADAYRVSYQKVGSTKWITKTLTDTKLTVLQQKEGTCWKYRVAAIKYATDTTQKIISDDSAMYYYYEKKVSEFKLKALKNAMKISWKIDKKASGYQVVYSKNKNMKSANYIEVRSAKKKNKKISKLKSGQKYYVQVRPYILKDKKKYYGDWSSKKSIKI</sequence>
<dbReference type="Gene3D" id="2.60.40.10">
    <property type="entry name" value="Immunoglobulins"/>
    <property type="match status" value="1"/>
</dbReference>
<keyword evidence="3" id="KW-1185">Reference proteome</keyword>
<dbReference type="NCBIfam" id="TIGR02543">
    <property type="entry name" value="List_Bact_rpt"/>
    <property type="match status" value="1"/>
</dbReference>
<evidence type="ECO:0000313" key="2">
    <source>
        <dbReference type="EMBL" id="SDB01785.1"/>
    </source>
</evidence>
<dbReference type="GO" id="GO:0030313">
    <property type="term" value="C:cell envelope"/>
    <property type="evidence" value="ECO:0007669"/>
    <property type="project" value="UniProtKB-SubCell"/>
</dbReference>
<dbReference type="InterPro" id="IPR013378">
    <property type="entry name" value="InlB-like_B-rpt"/>
</dbReference>
<evidence type="ECO:0000313" key="3">
    <source>
        <dbReference type="Proteomes" id="UP000199228"/>
    </source>
</evidence>
<dbReference type="Proteomes" id="UP000199228">
    <property type="component" value="Unassembled WGS sequence"/>
</dbReference>
<organism evidence="2 3">
    <name type="scientific">Eubacterium oxidoreducens</name>
    <dbReference type="NCBI Taxonomy" id="1732"/>
    <lineage>
        <taxon>Bacteria</taxon>
        <taxon>Bacillati</taxon>
        <taxon>Bacillota</taxon>
        <taxon>Clostridia</taxon>
        <taxon>Eubacteriales</taxon>
        <taxon>Eubacteriaceae</taxon>
        <taxon>Eubacterium</taxon>
    </lineage>
</organism>
<dbReference type="Gene3D" id="2.60.40.4270">
    <property type="entry name" value="Listeria-Bacteroides repeat domain"/>
    <property type="match status" value="1"/>
</dbReference>
<dbReference type="OrthoDB" id="1766522at2"/>
<proteinExistence type="predicted"/>
<dbReference type="STRING" id="1732.SAMN02910417_00076"/>
<dbReference type="InterPro" id="IPR036116">
    <property type="entry name" value="FN3_sf"/>
</dbReference>
<dbReference type="Pfam" id="PF09479">
    <property type="entry name" value="Flg_new"/>
    <property type="match status" value="1"/>
</dbReference>
<evidence type="ECO:0000256" key="1">
    <source>
        <dbReference type="ARBA" id="ARBA00004196"/>
    </source>
</evidence>
<gene>
    <name evidence="2" type="ORF">SAMN02910417_00076</name>
</gene>
<dbReference type="InterPro" id="IPR042229">
    <property type="entry name" value="Listeria/Bacterioides_rpt_sf"/>
</dbReference>
<dbReference type="SUPFAM" id="SSF49265">
    <property type="entry name" value="Fibronectin type III"/>
    <property type="match status" value="1"/>
</dbReference>
<dbReference type="AlphaFoldDB" id="A0A1G6A070"/>
<comment type="subcellular location">
    <subcellularLocation>
        <location evidence="1">Cell envelope</location>
    </subcellularLocation>
</comment>
<reference evidence="2 3" key="1">
    <citation type="submission" date="2016-10" db="EMBL/GenBank/DDBJ databases">
        <authorList>
            <person name="de Groot N.N."/>
        </authorList>
    </citation>
    <scope>NUCLEOTIDE SEQUENCE [LARGE SCALE GENOMIC DNA]</scope>
    <source>
        <strain evidence="2 3">DSM 3217</strain>
    </source>
</reference>
<dbReference type="EMBL" id="FMXR01000004">
    <property type="protein sequence ID" value="SDB01785.1"/>
    <property type="molecule type" value="Genomic_DNA"/>
</dbReference>